<gene>
    <name evidence="1" type="ORF">CYMTET_3269</name>
</gene>
<evidence type="ECO:0000313" key="1">
    <source>
        <dbReference type="EMBL" id="KAK3289307.1"/>
    </source>
</evidence>
<reference evidence="1 2" key="1">
    <citation type="journal article" date="2015" name="Genome Biol. Evol.">
        <title>Comparative Genomics of a Bacterivorous Green Alga Reveals Evolutionary Causalities and Consequences of Phago-Mixotrophic Mode of Nutrition.</title>
        <authorList>
            <person name="Burns J.A."/>
            <person name="Paasch A."/>
            <person name="Narechania A."/>
            <person name="Kim E."/>
        </authorList>
    </citation>
    <scope>NUCLEOTIDE SEQUENCE [LARGE SCALE GENOMIC DNA]</scope>
    <source>
        <strain evidence="1 2">PLY_AMNH</strain>
    </source>
</reference>
<dbReference type="AlphaFoldDB" id="A0AAE0LLA0"/>
<keyword evidence="2" id="KW-1185">Reference proteome</keyword>
<proteinExistence type="predicted"/>
<protein>
    <submittedName>
        <fullName evidence="1">Uncharacterized protein</fullName>
    </submittedName>
</protein>
<dbReference type="EMBL" id="LGRX02000169">
    <property type="protein sequence ID" value="KAK3289307.1"/>
    <property type="molecule type" value="Genomic_DNA"/>
</dbReference>
<evidence type="ECO:0000313" key="2">
    <source>
        <dbReference type="Proteomes" id="UP001190700"/>
    </source>
</evidence>
<organism evidence="1 2">
    <name type="scientific">Cymbomonas tetramitiformis</name>
    <dbReference type="NCBI Taxonomy" id="36881"/>
    <lineage>
        <taxon>Eukaryota</taxon>
        <taxon>Viridiplantae</taxon>
        <taxon>Chlorophyta</taxon>
        <taxon>Pyramimonadophyceae</taxon>
        <taxon>Pyramimonadales</taxon>
        <taxon>Pyramimonadaceae</taxon>
        <taxon>Cymbomonas</taxon>
    </lineage>
</organism>
<sequence length="176" mass="20531">MAISSKVAIKEFFDHASIRDLEDRLLQAPPFEAKGATVRRLVEHYCEFMAVMKSNVTEFPAYGHQLSPPPSIDRVWCEHILDTRGYREFCVEKFGKFVHRNANGALHRNDLQRELKRAKTTIVYAKRLGEKRIEEMINADLWWPVFSSRKRRAEDSSLEEQPVSIFSKFTKNSVTR</sequence>
<comment type="caution">
    <text evidence="1">The sequence shown here is derived from an EMBL/GenBank/DDBJ whole genome shotgun (WGS) entry which is preliminary data.</text>
</comment>
<accession>A0AAE0LLA0</accession>
<dbReference type="Proteomes" id="UP001190700">
    <property type="component" value="Unassembled WGS sequence"/>
</dbReference>
<name>A0AAE0LLA0_9CHLO</name>